<keyword evidence="3" id="KW-1185">Reference proteome</keyword>
<protein>
    <submittedName>
        <fullName evidence="2">Uncharacterized protein</fullName>
    </submittedName>
</protein>
<evidence type="ECO:0000313" key="2">
    <source>
        <dbReference type="EnsemblMetazoa" id="ENSAATROPP013706"/>
    </source>
</evidence>
<dbReference type="AlphaFoldDB" id="A0AAG5DRD8"/>
<accession>A0AAG5DRD8</accession>
<evidence type="ECO:0000256" key="1">
    <source>
        <dbReference type="SAM" id="MobiDB-lite"/>
    </source>
</evidence>
<reference evidence="2" key="1">
    <citation type="submission" date="2024-04" db="UniProtKB">
        <authorList>
            <consortium name="EnsemblMetazoa"/>
        </authorList>
    </citation>
    <scope>IDENTIFICATION</scope>
    <source>
        <strain evidence="2">EBRO</strain>
    </source>
</reference>
<feature type="compositionally biased region" description="Basic and acidic residues" evidence="1">
    <location>
        <begin position="38"/>
        <end position="63"/>
    </location>
</feature>
<proteinExistence type="predicted"/>
<sequence>MMLIYKKLCLFKKSVSHVLNPEKRIATTQNQTSTTRKTSGDGHEDHLEGEEGHSLTRAADHQHPAGVQGAEKREREGPTAD</sequence>
<feature type="region of interest" description="Disordered" evidence="1">
    <location>
        <begin position="22"/>
        <end position="81"/>
    </location>
</feature>
<dbReference type="Proteomes" id="UP000075880">
    <property type="component" value="Unassembled WGS sequence"/>
</dbReference>
<feature type="compositionally biased region" description="Basic and acidic residues" evidence="1">
    <location>
        <begin position="70"/>
        <end position="81"/>
    </location>
</feature>
<name>A0AAG5DRD8_ANOAO</name>
<organism evidence="2 3">
    <name type="scientific">Anopheles atroparvus</name>
    <name type="common">European mosquito</name>
    <dbReference type="NCBI Taxonomy" id="41427"/>
    <lineage>
        <taxon>Eukaryota</taxon>
        <taxon>Metazoa</taxon>
        <taxon>Ecdysozoa</taxon>
        <taxon>Arthropoda</taxon>
        <taxon>Hexapoda</taxon>
        <taxon>Insecta</taxon>
        <taxon>Pterygota</taxon>
        <taxon>Neoptera</taxon>
        <taxon>Endopterygota</taxon>
        <taxon>Diptera</taxon>
        <taxon>Nematocera</taxon>
        <taxon>Culicoidea</taxon>
        <taxon>Culicidae</taxon>
        <taxon>Anophelinae</taxon>
        <taxon>Anopheles</taxon>
    </lineage>
</organism>
<evidence type="ECO:0000313" key="3">
    <source>
        <dbReference type="Proteomes" id="UP000075880"/>
    </source>
</evidence>
<feature type="compositionally biased region" description="Low complexity" evidence="1">
    <location>
        <begin position="27"/>
        <end position="37"/>
    </location>
</feature>
<dbReference type="EnsemblMetazoa" id="ENSAATROPT015262">
    <property type="protein sequence ID" value="ENSAATROPP013706"/>
    <property type="gene ID" value="ENSAATROPG012425"/>
</dbReference>